<evidence type="ECO:0000256" key="2">
    <source>
        <dbReference type="ARBA" id="ARBA00022840"/>
    </source>
</evidence>
<dbReference type="eggNOG" id="COG2894">
    <property type="taxonomic scope" value="Bacteria"/>
</dbReference>
<evidence type="ECO:0000313" key="4">
    <source>
        <dbReference type="EMBL" id="ADU25875.1"/>
    </source>
</evidence>
<dbReference type="GO" id="GO:0005524">
    <property type="term" value="F:ATP binding"/>
    <property type="evidence" value="ECO:0007669"/>
    <property type="project" value="UniProtKB-KW"/>
</dbReference>
<dbReference type="InterPro" id="IPR027417">
    <property type="entry name" value="P-loop_NTPase"/>
</dbReference>
<evidence type="ECO:0000259" key="3">
    <source>
        <dbReference type="Pfam" id="PF01656"/>
    </source>
</evidence>
<evidence type="ECO:0000256" key="1">
    <source>
        <dbReference type="ARBA" id="ARBA00022741"/>
    </source>
</evidence>
<dbReference type="GO" id="GO:0016887">
    <property type="term" value="F:ATP hydrolysis activity"/>
    <property type="evidence" value="ECO:0007669"/>
    <property type="project" value="TreeGrafter"/>
</dbReference>
<gene>
    <name evidence="4" type="ordered locus">Ethha_0289</name>
</gene>
<feature type="domain" description="CobQ/CobB/MinD/ParA nucleotide binding" evidence="3">
    <location>
        <begin position="5"/>
        <end position="216"/>
    </location>
</feature>
<dbReference type="PANTHER" id="PTHR43384:SF6">
    <property type="entry name" value="SEPTUM SITE-DETERMINING PROTEIN MIND HOMOLOG, CHLOROPLASTIC"/>
    <property type="match status" value="1"/>
</dbReference>
<name>E6U7E0_ETHHY</name>
<dbReference type="GO" id="GO:0005829">
    <property type="term" value="C:cytosol"/>
    <property type="evidence" value="ECO:0007669"/>
    <property type="project" value="TreeGrafter"/>
</dbReference>
<dbReference type="AlphaFoldDB" id="E6U7E0"/>
<organism evidence="4 5">
    <name type="scientific">Ethanoligenens harbinense (strain DSM 18485 / JCM 12961 / CGMCC 1.5033 / YUAN-3)</name>
    <dbReference type="NCBI Taxonomy" id="663278"/>
    <lineage>
        <taxon>Bacteria</taxon>
        <taxon>Bacillati</taxon>
        <taxon>Bacillota</taxon>
        <taxon>Clostridia</taxon>
        <taxon>Eubacteriales</taxon>
        <taxon>Oscillospiraceae</taxon>
        <taxon>Ethanoligenens</taxon>
    </lineage>
</organism>
<keyword evidence="5" id="KW-1185">Reference proteome</keyword>
<dbReference type="KEGG" id="eha:Ethha_0289"/>
<dbReference type="PANTHER" id="PTHR43384">
    <property type="entry name" value="SEPTUM SITE-DETERMINING PROTEIN MIND HOMOLOG, CHLOROPLASTIC-RELATED"/>
    <property type="match status" value="1"/>
</dbReference>
<dbReference type="InterPro" id="IPR050625">
    <property type="entry name" value="ParA/MinD_ATPase"/>
</dbReference>
<dbReference type="Gene3D" id="3.40.50.300">
    <property type="entry name" value="P-loop containing nucleotide triphosphate hydrolases"/>
    <property type="match status" value="1"/>
</dbReference>
<protein>
    <submittedName>
        <fullName evidence="4">Septum site-determining protein MinD</fullName>
    </submittedName>
</protein>
<dbReference type="STRING" id="663278.Ethha_0289"/>
<proteinExistence type="predicted"/>
<dbReference type="GO" id="GO:0009898">
    <property type="term" value="C:cytoplasmic side of plasma membrane"/>
    <property type="evidence" value="ECO:0007669"/>
    <property type="project" value="TreeGrafter"/>
</dbReference>
<keyword evidence="1" id="KW-0547">Nucleotide-binding</keyword>
<dbReference type="GO" id="GO:0051782">
    <property type="term" value="P:negative regulation of cell division"/>
    <property type="evidence" value="ECO:0007669"/>
    <property type="project" value="TreeGrafter"/>
</dbReference>
<dbReference type="SUPFAM" id="SSF52540">
    <property type="entry name" value="P-loop containing nucleoside triphosphate hydrolases"/>
    <property type="match status" value="1"/>
</dbReference>
<dbReference type="HOGENOM" id="CLU_037612_0_1_9"/>
<keyword evidence="2" id="KW-0067">ATP-binding</keyword>
<dbReference type="Proteomes" id="UP000001551">
    <property type="component" value="Chromosome"/>
</dbReference>
<dbReference type="RefSeq" id="WP_013484256.1">
    <property type="nucleotide sequence ID" value="NC_014828.1"/>
</dbReference>
<dbReference type="Pfam" id="PF01656">
    <property type="entry name" value="CbiA"/>
    <property type="match status" value="1"/>
</dbReference>
<sequence length="247" mass="26072">MGTVISVTSGKGGTGKSTFTVNCGAALALSGKTVLLVDADAGLRSLDIMLRVSDQVVYDLADILQGRCEPAKAIVKTPWNRLSMIPAPAADEETGCADALQKLCRGLCQYYDFILLDSPAGMGTWAKATAAAADLAILVVTPDPVCIRDADRMAGRVLSGLVPEIRLVINRVQPQLLRKKLDGGLDVIIDAAAVQLLGVVPEDRRIALAAYDGDPIVHTPDAHGGAAEAYCNIARRLLGEDIPLMHF</sequence>
<accession>E6U7E0</accession>
<reference evidence="4 5" key="1">
    <citation type="submission" date="2010-12" db="EMBL/GenBank/DDBJ databases">
        <title>Complete sequence of Ethanoligenens harbinense YUAN-3.</title>
        <authorList>
            <person name="Lucas S."/>
            <person name="Copeland A."/>
            <person name="Lapidus A."/>
            <person name="Cheng J.-F."/>
            <person name="Bruce D."/>
            <person name="Goodwin L."/>
            <person name="Pitluck S."/>
            <person name="Chertkov O."/>
            <person name="Misra M."/>
            <person name="Detter J.C."/>
            <person name="Han C."/>
            <person name="Tapia R."/>
            <person name="Land M."/>
            <person name="Hauser L."/>
            <person name="Jeffries C."/>
            <person name="Kyrpides N."/>
            <person name="Ivanova N."/>
            <person name="Mikhailova N."/>
            <person name="Wang A."/>
            <person name="Mouttaki H."/>
            <person name="He Z."/>
            <person name="Zhou J."/>
            <person name="Hemme C.L."/>
            <person name="Woyke T."/>
        </authorList>
    </citation>
    <scope>NUCLEOTIDE SEQUENCE [LARGE SCALE GENOMIC DNA]</scope>
    <source>
        <strain evidence="5">DSM 18485 / JCM 12961 / CGMCC 1.5033 / YUAN-3</strain>
    </source>
</reference>
<dbReference type="InterPro" id="IPR002586">
    <property type="entry name" value="CobQ/CobB/MinD/ParA_Nub-bd_dom"/>
</dbReference>
<evidence type="ECO:0000313" key="5">
    <source>
        <dbReference type="Proteomes" id="UP000001551"/>
    </source>
</evidence>
<dbReference type="EMBL" id="CP002400">
    <property type="protein sequence ID" value="ADU25875.1"/>
    <property type="molecule type" value="Genomic_DNA"/>
</dbReference>